<evidence type="ECO:0000313" key="2">
    <source>
        <dbReference type="EMBL" id="TBW33638.1"/>
    </source>
</evidence>
<name>A0A4Q9VFU5_9HYPH</name>
<dbReference type="PROSITE" id="PS51257">
    <property type="entry name" value="PROKAR_LIPOPROTEIN"/>
    <property type="match status" value="1"/>
</dbReference>
<proteinExistence type="predicted"/>
<dbReference type="EMBL" id="SJFN01000041">
    <property type="protein sequence ID" value="TBW33638.1"/>
    <property type="molecule type" value="Genomic_DNA"/>
</dbReference>
<dbReference type="AlphaFoldDB" id="A0A4Q9VFU5"/>
<organism evidence="2 3">
    <name type="scientific">Siculibacillus lacustris</name>
    <dbReference type="NCBI Taxonomy" id="1549641"/>
    <lineage>
        <taxon>Bacteria</taxon>
        <taxon>Pseudomonadati</taxon>
        <taxon>Pseudomonadota</taxon>
        <taxon>Alphaproteobacteria</taxon>
        <taxon>Hyphomicrobiales</taxon>
        <taxon>Ancalomicrobiaceae</taxon>
        <taxon>Siculibacillus</taxon>
    </lineage>
</organism>
<dbReference type="RefSeq" id="WP_131311374.1">
    <property type="nucleotide sequence ID" value="NZ_SJFN01000041.1"/>
</dbReference>
<sequence>MSRSSVVRRLVAVAVGVAAGLGLAACSSGSYQSDYVSPIAVTAAPPPVVPVANAPAGAAQRRLPLLPPVPEDQSMNGLPPVSVASLLPPPMR</sequence>
<dbReference type="Proteomes" id="UP000292781">
    <property type="component" value="Unassembled WGS sequence"/>
</dbReference>
<feature type="region of interest" description="Disordered" evidence="1">
    <location>
        <begin position="65"/>
        <end position="92"/>
    </location>
</feature>
<accession>A0A4Q9VFU5</accession>
<reference evidence="2 3" key="1">
    <citation type="submission" date="2019-02" db="EMBL/GenBank/DDBJ databases">
        <title>Siculibacillus lacustris gen. nov., sp. nov., a new rosette-forming bacterium isolated from a freshwater crater lake (Lake St. Ana, Romania).</title>
        <authorList>
            <person name="Felfoldi T."/>
            <person name="Marton Z."/>
            <person name="Szabo A."/>
            <person name="Mentes A."/>
            <person name="Boka K."/>
            <person name="Marialigeti K."/>
            <person name="Mathe I."/>
            <person name="Koncz M."/>
            <person name="Schumann P."/>
            <person name="Toth E."/>
        </authorList>
    </citation>
    <scope>NUCLEOTIDE SEQUENCE [LARGE SCALE GENOMIC DNA]</scope>
    <source>
        <strain evidence="2 3">SA-279</strain>
    </source>
</reference>
<evidence type="ECO:0000256" key="1">
    <source>
        <dbReference type="SAM" id="MobiDB-lite"/>
    </source>
</evidence>
<keyword evidence="3" id="KW-1185">Reference proteome</keyword>
<protein>
    <submittedName>
        <fullName evidence="2">Uncharacterized protein</fullName>
    </submittedName>
</protein>
<gene>
    <name evidence="2" type="ORF">EYW49_19850</name>
</gene>
<evidence type="ECO:0000313" key="3">
    <source>
        <dbReference type="Proteomes" id="UP000292781"/>
    </source>
</evidence>
<comment type="caution">
    <text evidence="2">The sequence shown here is derived from an EMBL/GenBank/DDBJ whole genome shotgun (WGS) entry which is preliminary data.</text>
</comment>